<keyword evidence="1" id="KW-0812">Transmembrane</keyword>
<sequence length="139" mass="15965">MTFTRATSAHLSSKVESMVYRTRNQVWVPPCTCESVNLYITTVANHLHLISVFKVKEEEKEIIYNLKHRLILIRVTFSLGVIFLTSVRQNRPPSTRDYVPSTSLSSVKCVKLEHQPNWLTSSAQIRGKFHNSNICSFIL</sequence>
<reference evidence="2" key="1">
    <citation type="submission" date="2020-05" db="UniProtKB">
        <authorList>
            <consortium name="EnsemblMetazoa"/>
        </authorList>
    </citation>
    <scope>IDENTIFICATION</scope>
    <source>
        <strain evidence="2">TTRI</strain>
    </source>
</reference>
<keyword evidence="1" id="KW-0472">Membrane</keyword>
<dbReference type="EnsemblMetazoa" id="GAUT001544-RA">
    <property type="protein sequence ID" value="GAUT001544-PA"/>
    <property type="gene ID" value="GAUT001544"/>
</dbReference>
<accession>A0A1A9UDY7</accession>
<protein>
    <submittedName>
        <fullName evidence="2">Uncharacterized protein</fullName>
    </submittedName>
</protein>
<evidence type="ECO:0000313" key="3">
    <source>
        <dbReference type="Proteomes" id="UP000078200"/>
    </source>
</evidence>
<name>A0A1A9UDY7_GLOAU</name>
<dbReference type="VEuPathDB" id="VectorBase:GAUT001544"/>
<keyword evidence="1" id="KW-1133">Transmembrane helix</keyword>
<evidence type="ECO:0000256" key="1">
    <source>
        <dbReference type="SAM" id="Phobius"/>
    </source>
</evidence>
<proteinExistence type="predicted"/>
<organism evidence="2 3">
    <name type="scientific">Glossina austeni</name>
    <name type="common">Savannah tsetse fly</name>
    <dbReference type="NCBI Taxonomy" id="7395"/>
    <lineage>
        <taxon>Eukaryota</taxon>
        <taxon>Metazoa</taxon>
        <taxon>Ecdysozoa</taxon>
        <taxon>Arthropoda</taxon>
        <taxon>Hexapoda</taxon>
        <taxon>Insecta</taxon>
        <taxon>Pterygota</taxon>
        <taxon>Neoptera</taxon>
        <taxon>Endopterygota</taxon>
        <taxon>Diptera</taxon>
        <taxon>Brachycera</taxon>
        <taxon>Muscomorpha</taxon>
        <taxon>Hippoboscoidea</taxon>
        <taxon>Glossinidae</taxon>
        <taxon>Glossina</taxon>
    </lineage>
</organism>
<feature type="transmembrane region" description="Helical" evidence="1">
    <location>
        <begin position="70"/>
        <end position="87"/>
    </location>
</feature>
<dbReference type="AlphaFoldDB" id="A0A1A9UDY7"/>
<keyword evidence="3" id="KW-1185">Reference proteome</keyword>
<dbReference type="Proteomes" id="UP000078200">
    <property type="component" value="Unassembled WGS sequence"/>
</dbReference>
<evidence type="ECO:0000313" key="2">
    <source>
        <dbReference type="EnsemblMetazoa" id="GAUT001544-PA"/>
    </source>
</evidence>